<accession>A0A383ESF9</accession>
<proteinExistence type="predicted"/>
<organism evidence="2">
    <name type="scientific">marine metagenome</name>
    <dbReference type="NCBI Taxonomy" id="408172"/>
    <lineage>
        <taxon>unclassified sequences</taxon>
        <taxon>metagenomes</taxon>
        <taxon>ecological metagenomes</taxon>
    </lineage>
</organism>
<dbReference type="AlphaFoldDB" id="A0A383ESF9"/>
<reference evidence="2" key="1">
    <citation type="submission" date="2018-05" db="EMBL/GenBank/DDBJ databases">
        <authorList>
            <person name="Lanie J.A."/>
            <person name="Ng W.-L."/>
            <person name="Kazmierczak K.M."/>
            <person name="Andrzejewski T.M."/>
            <person name="Davidsen T.M."/>
            <person name="Wayne K.J."/>
            <person name="Tettelin H."/>
            <person name="Glass J.I."/>
            <person name="Rusch D."/>
            <person name="Podicherti R."/>
            <person name="Tsui H.-C.T."/>
            <person name="Winkler M.E."/>
        </authorList>
    </citation>
    <scope>NUCLEOTIDE SEQUENCE</scope>
</reference>
<name>A0A383ESF9_9ZZZZ</name>
<feature type="region of interest" description="Disordered" evidence="1">
    <location>
        <begin position="73"/>
        <end position="99"/>
    </location>
</feature>
<evidence type="ECO:0000256" key="1">
    <source>
        <dbReference type="SAM" id="MobiDB-lite"/>
    </source>
</evidence>
<feature type="non-terminal residue" evidence="2">
    <location>
        <position position="1"/>
    </location>
</feature>
<gene>
    <name evidence="2" type="ORF">METZ01_LOCUS512104</name>
</gene>
<sequence>IFEKAKIEEIFSIHYDIIELGQYVSHTVEVKSLDAAISNANQLTKSGSINPASIKVTSHRVITTPLVEHKLKLTPPQAAPRWKSPKINPRGSRGDEQPT</sequence>
<protein>
    <submittedName>
        <fullName evidence="2">Uncharacterized protein</fullName>
    </submittedName>
</protein>
<evidence type="ECO:0000313" key="2">
    <source>
        <dbReference type="EMBL" id="SVE59250.1"/>
    </source>
</evidence>
<dbReference type="EMBL" id="UINC01228083">
    <property type="protein sequence ID" value="SVE59250.1"/>
    <property type="molecule type" value="Genomic_DNA"/>
</dbReference>